<organism evidence="1 2">
    <name type="scientific">Vallitalea maricola</name>
    <dbReference type="NCBI Taxonomy" id="3074433"/>
    <lineage>
        <taxon>Bacteria</taxon>
        <taxon>Bacillati</taxon>
        <taxon>Bacillota</taxon>
        <taxon>Clostridia</taxon>
        <taxon>Lachnospirales</taxon>
        <taxon>Vallitaleaceae</taxon>
        <taxon>Vallitalea</taxon>
    </lineage>
</organism>
<dbReference type="Proteomes" id="UP001374599">
    <property type="component" value="Unassembled WGS sequence"/>
</dbReference>
<accession>A0ACB5UHD2</accession>
<proteinExistence type="predicted"/>
<evidence type="ECO:0000313" key="1">
    <source>
        <dbReference type="EMBL" id="GMQ61943.1"/>
    </source>
</evidence>
<keyword evidence="2" id="KW-1185">Reference proteome</keyword>
<sequence>MLVIVTFVFLIFSFVLTYKNLKNLSTRFLFGIIIGWIFSLTSLILYLSTHNYYLNIVNRFFYLTPNMWNLLVYMNLNPDILIRCLNIGILLFNYSLISFSLSFTRTEVRIFNSSHIFKLLAICPILQIIAYDPKLQKLLQIYIGKHDYINFKQYWFFFNILNVFFKTTNILYVFGALSILILFYFKYPKIKFLNNYTLYNILCLIPIALIHFFMFYWAPRILVRTTVIKGFYNYLTPNLDRYVMLYDIFPIIELIVFAIMVFSIYRYNAMETYYKNKDVHINKSINTASVGMRVFTHAIKNHIQAIKSESDFLREKHRNDNESTYSLDLILDSCAKCFESLEIANHKLKNIELDMYPTSLDVPIKKALDNFKTVQSKIRITYCYANIPKSYIDENHLSEVLCNIINNAIEAIGKENAGEIHISLKEQSGWGIISIIDDGPGIQEEYLPMLFEPFFSTHSSVNNWGIGLSYCHKIITAHDGKISVESKSGKGTTFRIALPII</sequence>
<evidence type="ECO:0000313" key="2">
    <source>
        <dbReference type="Proteomes" id="UP001374599"/>
    </source>
</evidence>
<name>A0ACB5UHD2_9FIRM</name>
<gene>
    <name evidence="1" type="ORF">AN2V17_11730</name>
</gene>
<reference evidence="1" key="1">
    <citation type="submission" date="2023-09" db="EMBL/GenBank/DDBJ databases">
        <title>Vallitalea sediminicola and Vallitalea maricola sp. nov., anaerobic bacteria isolated from marine sediment.</title>
        <authorList>
            <person name="Hirano S."/>
            <person name="Maeda A."/>
            <person name="Terahara T."/>
            <person name="Mori K."/>
            <person name="Hamada M."/>
            <person name="Matsumoto R."/>
            <person name="Kobayashi T."/>
        </authorList>
    </citation>
    <scope>NUCLEOTIDE SEQUENCE</scope>
    <source>
        <strain evidence="1">AN17-2</strain>
    </source>
</reference>
<comment type="caution">
    <text evidence="1">The sequence shown here is derived from an EMBL/GenBank/DDBJ whole genome shotgun (WGS) entry which is preliminary data.</text>
</comment>
<protein>
    <submittedName>
        <fullName evidence="1">Uncharacterized protein</fullName>
    </submittedName>
</protein>
<dbReference type="EMBL" id="BTPU01000018">
    <property type="protein sequence ID" value="GMQ61943.1"/>
    <property type="molecule type" value="Genomic_DNA"/>
</dbReference>